<feature type="compositionally biased region" description="Polar residues" evidence="1">
    <location>
        <begin position="1"/>
        <end position="12"/>
    </location>
</feature>
<name>A0ABV7BRP1_9PROT</name>
<gene>
    <name evidence="3" type="ORF">ACFOD3_05110</name>
</gene>
<dbReference type="InterPro" id="IPR028098">
    <property type="entry name" value="Glyco_trans_4-like_N"/>
</dbReference>
<sequence>MRSADNGCTTGTGQAGPPEGRAEGLRILYLHQHFSTPAGSTATRAFHHAGALAAAGHRVTLACGRYDGAVTGLSGPFRQGRRQGRVGNFEVVEYDIRCGNSQKLMARTGAFLRFAAATTRLALAGVPTGPWDLILASSTPPTVALPALLARRLRGTPFIFEIRDPWPELPAALSRRAGAASADLRAQEAASAPPRAAVPAPVLAALGRLADAACRQAAAVVALTEGMARLALERGADPDRLRVLPQGADLVLFHPAVAPWRPPEVAAEETLAVYAGAHGPANGLHQLLDAAARLRRTGLHLVLVGEGSEKPGLVARAAAERLPVTFLDPMPKAHLARLLAGAEIGLLCLAPVPEFAEWTAPNKLAEGLASGLPMVTNTPGRTARLLAEGGCGLTVPPGDPDALAGALLALATDPPRRAAMARAARIVAERHLDTRRIAARLVAVVEAVAGHVPRRTTPRRDRAEAE</sequence>
<dbReference type="Pfam" id="PF13579">
    <property type="entry name" value="Glyco_trans_4_4"/>
    <property type="match status" value="1"/>
</dbReference>
<protein>
    <submittedName>
        <fullName evidence="3">Glycosyltransferase family 4 protein</fullName>
    </submittedName>
</protein>
<proteinExistence type="predicted"/>
<dbReference type="CDD" id="cd03794">
    <property type="entry name" value="GT4_WbuB-like"/>
    <property type="match status" value="1"/>
</dbReference>
<dbReference type="Gene3D" id="3.40.50.2000">
    <property type="entry name" value="Glycogen Phosphorylase B"/>
    <property type="match status" value="2"/>
</dbReference>
<organism evidence="3 4">
    <name type="scientific">Falsiroseomonas tokyonensis</name>
    <dbReference type="NCBI Taxonomy" id="430521"/>
    <lineage>
        <taxon>Bacteria</taxon>
        <taxon>Pseudomonadati</taxon>
        <taxon>Pseudomonadota</taxon>
        <taxon>Alphaproteobacteria</taxon>
        <taxon>Acetobacterales</taxon>
        <taxon>Roseomonadaceae</taxon>
        <taxon>Falsiroseomonas</taxon>
    </lineage>
</organism>
<evidence type="ECO:0000259" key="2">
    <source>
        <dbReference type="Pfam" id="PF13579"/>
    </source>
</evidence>
<dbReference type="Pfam" id="PF13692">
    <property type="entry name" value="Glyco_trans_1_4"/>
    <property type="match status" value="1"/>
</dbReference>
<reference evidence="4" key="1">
    <citation type="journal article" date="2019" name="Int. J. Syst. Evol. Microbiol.">
        <title>The Global Catalogue of Microorganisms (GCM) 10K type strain sequencing project: providing services to taxonomists for standard genome sequencing and annotation.</title>
        <authorList>
            <consortium name="The Broad Institute Genomics Platform"/>
            <consortium name="The Broad Institute Genome Sequencing Center for Infectious Disease"/>
            <person name="Wu L."/>
            <person name="Ma J."/>
        </authorList>
    </citation>
    <scope>NUCLEOTIDE SEQUENCE [LARGE SCALE GENOMIC DNA]</scope>
    <source>
        <strain evidence="4">CGMCC 1.16855</strain>
    </source>
</reference>
<accession>A0ABV7BRP1</accession>
<evidence type="ECO:0000313" key="4">
    <source>
        <dbReference type="Proteomes" id="UP001595420"/>
    </source>
</evidence>
<dbReference type="PANTHER" id="PTHR45947">
    <property type="entry name" value="SULFOQUINOVOSYL TRANSFERASE SQD2"/>
    <property type="match status" value="1"/>
</dbReference>
<keyword evidence="4" id="KW-1185">Reference proteome</keyword>
<evidence type="ECO:0000256" key="1">
    <source>
        <dbReference type="SAM" id="MobiDB-lite"/>
    </source>
</evidence>
<comment type="caution">
    <text evidence="3">The sequence shown here is derived from an EMBL/GenBank/DDBJ whole genome shotgun (WGS) entry which is preliminary data.</text>
</comment>
<dbReference type="SUPFAM" id="SSF53756">
    <property type="entry name" value="UDP-Glycosyltransferase/glycogen phosphorylase"/>
    <property type="match status" value="1"/>
</dbReference>
<dbReference type="EMBL" id="JBHRSB010000001">
    <property type="protein sequence ID" value="MFC2999263.1"/>
    <property type="molecule type" value="Genomic_DNA"/>
</dbReference>
<evidence type="ECO:0000313" key="3">
    <source>
        <dbReference type="EMBL" id="MFC2999263.1"/>
    </source>
</evidence>
<dbReference type="InterPro" id="IPR050194">
    <property type="entry name" value="Glycosyltransferase_grp1"/>
</dbReference>
<dbReference type="Proteomes" id="UP001595420">
    <property type="component" value="Unassembled WGS sequence"/>
</dbReference>
<feature type="domain" description="Glycosyltransferase subfamily 4-like N-terminal" evidence="2">
    <location>
        <begin position="42"/>
        <end position="247"/>
    </location>
</feature>
<dbReference type="RefSeq" id="WP_343215158.1">
    <property type="nucleotide sequence ID" value="NZ_JAFNJS010000001.1"/>
</dbReference>
<dbReference type="PANTHER" id="PTHR45947:SF3">
    <property type="entry name" value="SULFOQUINOVOSYL TRANSFERASE SQD2"/>
    <property type="match status" value="1"/>
</dbReference>
<feature type="region of interest" description="Disordered" evidence="1">
    <location>
        <begin position="1"/>
        <end position="20"/>
    </location>
</feature>